<gene>
    <name evidence="2" type="ORF">ABID28_000566</name>
</gene>
<keyword evidence="3" id="KW-1185">Reference proteome</keyword>
<dbReference type="PANTHER" id="PTHR30543:SF21">
    <property type="entry name" value="NAD(P)H-DEPENDENT FMN REDUCTASE LOT6"/>
    <property type="match status" value="1"/>
</dbReference>
<dbReference type="InterPro" id="IPR050712">
    <property type="entry name" value="NAD(P)H-dep_reductase"/>
</dbReference>
<proteinExistence type="predicted"/>
<protein>
    <submittedName>
        <fullName evidence="2">NAD(P)H-dependent FMN reductase</fullName>
    </submittedName>
</protein>
<feature type="domain" description="NADPH-dependent FMN reductase-like" evidence="1">
    <location>
        <begin position="1"/>
        <end position="147"/>
    </location>
</feature>
<dbReference type="PANTHER" id="PTHR30543">
    <property type="entry name" value="CHROMATE REDUCTASE"/>
    <property type="match status" value="1"/>
</dbReference>
<organism evidence="2 3">
    <name type="scientific">Streptococcus porcorum</name>
    <dbReference type="NCBI Taxonomy" id="701526"/>
    <lineage>
        <taxon>Bacteria</taxon>
        <taxon>Bacillati</taxon>
        <taxon>Bacillota</taxon>
        <taxon>Bacilli</taxon>
        <taxon>Lactobacillales</taxon>
        <taxon>Streptococcaceae</taxon>
        <taxon>Streptococcus</taxon>
    </lineage>
</organism>
<dbReference type="InterPro" id="IPR005025">
    <property type="entry name" value="FMN_Rdtase-like_dom"/>
</dbReference>
<dbReference type="Gene3D" id="3.40.50.360">
    <property type="match status" value="1"/>
</dbReference>
<evidence type="ECO:0000313" key="2">
    <source>
        <dbReference type="EMBL" id="MET3633931.1"/>
    </source>
</evidence>
<dbReference type="Pfam" id="PF03358">
    <property type="entry name" value="FMN_red"/>
    <property type="match status" value="1"/>
</dbReference>
<reference evidence="2 3" key="1">
    <citation type="submission" date="2024-06" db="EMBL/GenBank/DDBJ databases">
        <title>Genomic Encyclopedia of Type Strains, Phase IV (KMG-IV): sequencing the most valuable type-strain genomes for metagenomic binning, comparative biology and taxonomic classification.</title>
        <authorList>
            <person name="Goeker M."/>
        </authorList>
    </citation>
    <scope>NUCLEOTIDE SEQUENCE [LARGE SCALE GENOMIC DNA]</scope>
    <source>
        <strain evidence="2 3">DSM 28302</strain>
    </source>
</reference>
<dbReference type="InterPro" id="IPR029039">
    <property type="entry name" value="Flavoprotein-like_sf"/>
</dbReference>
<comment type="caution">
    <text evidence="2">The sequence shown here is derived from an EMBL/GenBank/DDBJ whole genome shotgun (WGS) entry which is preliminary data.</text>
</comment>
<accession>A0ABV2JGR2</accession>
<dbReference type="Proteomes" id="UP001549037">
    <property type="component" value="Unassembled WGS sequence"/>
</dbReference>
<evidence type="ECO:0000259" key="1">
    <source>
        <dbReference type="Pfam" id="PF03358"/>
    </source>
</evidence>
<dbReference type="EMBL" id="JBEPLN010000006">
    <property type="protein sequence ID" value="MET3633931.1"/>
    <property type="molecule type" value="Genomic_DNA"/>
</dbReference>
<evidence type="ECO:0000313" key="3">
    <source>
        <dbReference type="Proteomes" id="UP001549037"/>
    </source>
</evidence>
<sequence>MKIVGIVGSNSDFSYNRILLQYIKKHFDYLFELEVLEIKDVPLFNQSDASFIDDPAVNNLREKIAAADGVIITTPEHNRTLPSCLKNALEWLSFEQHPFKNKPVMVLGASYFDQGAARAQLHLRQILDAPGLEALVMPGHEFLLGNVKEAFNPQGDLKDGPTVAFLGQGLGKFAKFVKVAEQFK</sequence>
<dbReference type="SUPFAM" id="SSF52218">
    <property type="entry name" value="Flavoproteins"/>
    <property type="match status" value="1"/>
</dbReference>
<name>A0ABV2JGR2_9STRE</name>